<dbReference type="Proteomes" id="UP000434580">
    <property type="component" value="Unassembled WGS sequence"/>
</dbReference>
<proteinExistence type="predicted"/>
<evidence type="ECO:0000313" key="2">
    <source>
        <dbReference type="Proteomes" id="UP000434580"/>
    </source>
</evidence>
<accession>A0A5S9MVQ5</accession>
<dbReference type="OrthoDB" id="7066938at2"/>
<name>A0A5S9MVQ5_9GAMM</name>
<dbReference type="AlphaFoldDB" id="A0A5S9MVQ5"/>
<evidence type="ECO:0008006" key="3">
    <source>
        <dbReference type="Google" id="ProtNLM"/>
    </source>
</evidence>
<evidence type="ECO:0000313" key="1">
    <source>
        <dbReference type="EMBL" id="CAA0079557.1"/>
    </source>
</evidence>
<gene>
    <name evidence="1" type="ORF">DPBNPPHM_00153</name>
</gene>
<protein>
    <recommendedName>
        <fullName evidence="3">RiboL-PSP-HEPN domain-containing protein</fullName>
    </recommendedName>
</protein>
<organism evidence="1 2">
    <name type="scientific">BD1-7 clade bacterium</name>
    <dbReference type="NCBI Taxonomy" id="2029982"/>
    <lineage>
        <taxon>Bacteria</taxon>
        <taxon>Pseudomonadati</taxon>
        <taxon>Pseudomonadota</taxon>
        <taxon>Gammaproteobacteria</taxon>
        <taxon>Cellvibrionales</taxon>
        <taxon>Spongiibacteraceae</taxon>
        <taxon>BD1-7 clade</taxon>
    </lineage>
</organism>
<sequence length="217" mass="24851">MVQINLDLSSPSIQIRVELIVLREYLSQMEAGIKAVCESYVKIEEKKHFNSSAESHEYSYIYDLAEDHIPRIIRIPYLVSIYTIYENSVTQLLKYAQKKERAPLALKDINANSLSSKFNKYMAHILGYEFKFDAKTIQALSEITKLRNCIAHANGNLLSLPNGKTDEIIDIANRRSGIIVNAQQLDIKYEYLIEAMDIVSTALNGLMDYMDSKYQVK</sequence>
<reference evidence="1 2" key="1">
    <citation type="submission" date="2019-11" db="EMBL/GenBank/DDBJ databases">
        <authorList>
            <person name="Holert J."/>
        </authorList>
    </citation>
    <scope>NUCLEOTIDE SEQUENCE [LARGE SCALE GENOMIC DNA]</scope>
    <source>
        <strain evidence="1">BC5_2</strain>
    </source>
</reference>
<dbReference type="EMBL" id="CACSII010000001">
    <property type="protein sequence ID" value="CAA0079557.1"/>
    <property type="molecule type" value="Genomic_DNA"/>
</dbReference>